<dbReference type="EMBL" id="BKAG01000077">
    <property type="protein sequence ID" value="GEP46220.1"/>
    <property type="molecule type" value="Genomic_DNA"/>
</dbReference>
<dbReference type="AlphaFoldDB" id="A0A512MHK9"/>
<organism evidence="1 2">
    <name type="scientific">Brevifollis gellanilyticus</name>
    <dbReference type="NCBI Taxonomy" id="748831"/>
    <lineage>
        <taxon>Bacteria</taxon>
        <taxon>Pseudomonadati</taxon>
        <taxon>Verrucomicrobiota</taxon>
        <taxon>Verrucomicrobiia</taxon>
        <taxon>Verrucomicrobiales</taxon>
        <taxon>Verrucomicrobiaceae</taxon>
    </lineage>
</organism>
<gene>
    <name evidence="1" type="ORF">BGE01nite_55110</name>
</gene>
<dbReference type="RefSeq" id="WP_146855890.1">
    <property type="nucleotide sequence ID" value="NZ_BKAG01000077.1"/>
</dbReference>
<dbReference type="Proteomes" id="UP000321577">
    <property type="component" value="Unassembled WGS sequence"/>
</dbReference>
<sequence length="100" mass="11768">MFKSIQNWIRRRKFREGRTLSGFIARDVRREILIVSAARLDEGYITVRVRTVNVLYVSKGLIPEPEFEAPREMRFDEVWKWSGKNWGGLPDGTSIVENLR</sequence>
<accession>A0A512MHK9</accession>
<dbReference type="OrthoDB" id="286001at2"/>
<evidence type="ECO:0000313" key="2">
    <source>
        <dbReference type="Proteomes" id="UP000321577"/>
    </source>
</evidence>
<proteinExistence type="predicted"/>
<keyword evidence="2" id="KW-1185">Reference proteome</keyword>
<comment type="caution">
    <text evidence="1">The sequence shown here is derived from an EMBL/GenBank/DDBJ whole genome shotgun (WGS) entry which is preliminary data.</text>
</comment>
<evidence type="ECO:0000313" key="1">
    <source>
        <dbReference type="EMBL" id="GEP46220.1"/>
    </source>
</evidence>
<protein>
    <submittedName>
        <fullName evidence="1">Uncharacterized protein</fullName>
    </submittedName>
</protein>
<name>A0A512MHK9_9BACT</name>
<reference evidence="1 2" key="1">
    <citation type="submission" date="2019-07" db="EMBL/GenBank/DDBJ databases">
        <title>Whole genome shotgun sequence of Brevifollis gellanilyticus NBRC 108608.</title>
        <authorList>
            <person name="Hosoyama A."/>
            <person name="Uohara A."/>
            <person name="Ohji S."/>
            <person name="Ichikawa N."/>
        </authorList>
    </citation>
    <scope>NUCLEOTIDE SEQUENCE [LARGE SCALE GENOMIC DNA]</scope>
    <source>
        <strain evidence="1 2">NBRC 108608</strain>
    </source>
</reference>